<dbReference type="NCBIfam" id="TIGR01875">
    <property type="entry name" value="cas_MJ0381"/>
    <property type="match status" value="1"/>
</dbReference>
<evidence type="ECO:0000256" key="2">
    <source>
        <dbReference type="ARBA" id="ARBA00025626"/>
    </source>
</evidence>
<dbReference type="HOGENOM" id="CLU_054331_0_0_2"/>
<dbReference type="InParanoid" id="H9ZZA0"/>
<evidence type="ECO:0000313" key="4">
    <source>
        <dbReference type="EMBL" id="AFH42057.1"/>
    </source>
</evidence>
<dbReference type="PANTHER" id="PTHR37459">
    <property type="match status" value="1"/>
</dbReference>
<dbReference type="InterPro" id="IPR052681">
    <property type="entry name" value="CRISPR-Cas7/Cst2/DevR"/>
</dbReference>
<organism evidence="4 5">
    <name type="scientific">Fervidicoccus fontis (strain DSM 19380 / JCM 18336 / VKM B-2539 / Kam940)</name>
    <dbReference type="NCBI Taxonomy" id="1163730"/>
    <lineage>
        <taxon>Archaea</taxon>
        <taxon>Thermoproteota</taxon>
        <taxon>Thermoprotei</taxon>
        <taxon>Fervidicoccales</taxon>
        <taxon>Fervidicoccaceae</taxon>
        <taxon>Fervidicoccus</taxon>
    </lineage>
</organism>
<comment type="function">
    <text evidence="2">CRISPR (clustered regularly interspaced short palindromic repeat) is an adaptive immune system that provides protection against mobile genetic elements (viruses, transposable elements and conjugative plasmids). CRISPR clusters contain spacers, sequences complementary to antecedent mobile elements, and target invading nucleic acids. CRISPR clusters are transcribed and processed into CRISPR RNA (crRNA).</text>
</comment>
<dbReference type="EMBL" id="CP003423">
    <property type="protein sequence ID" value="AFH42057.1"/>
    <property type="molecule type" value="Genomic_DNA"/>
</dbReference>
<dbReference type="Proteomes" id="UP000007391">
    <property type="component" value="Chromosome"/>
</dbReference>
<protein>
    <submittedName>
        <fullName evidence="4">CRISPR-associated autoregulator, DevR family</fullName>
    </submittedName>
</protein>
<dbReference type="GO" id="GO:0051607">
    <property type="term" value="P:defense response to virus"/>
    <property type="evidence" value="ECO:0007669"/>
    <property type="project" value="UniProtKB-KW"/>
</dbReference>
<dbReference type="eggNOG" id="arCOG03617">
    <property type="taxonomic scope" value="Archaea"/>
</dbReference>
<accession>H9ZZA0</accession>
<gene>
    <name evidence="4" type="ordered locus">FFONT_0063</name>
</gene>
<dbReference type="PANTHER" id="PTHR37459:SF1">
    <property type="entry name" value="CRISPR-ASSOCIATED PROTEIN CAS7_CST2_DEVR"/>
    <property type="match status" value="1"/>
</dbReference>
<dbReference type="InterPro" id="IPR010154">
    <property type="entry name" value="CRISPR-assoc_Cas7/Cst2/DevR"/>
</dbReference>
<evidence type="ECO:0000256" key="1">
    <source>
        <dbReference type="ARBA" id="ARBA00023118"/>
    </source>
</evidence>
<proteinExistence type="predicted"/>
<evidence type="ECO:0000313" key="5">
    <source>
        <dbReference type="Proteomes" id="UP000007391"/>
    </source>
</evidence>
<dbReference type="NCBIfam" id="TIGR02583">
    <property type="entry name" value="DevR_archaea"/>
    <property type="match status" value="1"/>
</dbReference>
<keyword evidence="5" id="KW-1185">Reference proteome</keyword>
<dbReference type="RefSeq" id="WP_014557206.1">
    <property type="nucleotide sequence ID" value="NC_017461.1"/>
</dbReference>
<name>H9ZZA0_FERFK</name>
<dbReference type="GeneID" id="12449124"/>
<dbReference type="STRING" id="1163730.FFONT_0063"/>
<dbReference type="KEGG" id="ffo:FFONT_0063"/>
<sequence>MVYIYISGRVIANAEALNMTETIGNVSKHRRVPYIMKTSEGYRVIYVPAISGESLGHAFQSNLVEAAKLIYEKEKINPPPIDQWAMRNEMIKFSDKKHITDSLKEILEQAKSNKGSKKTVEDFQHEFERVAIKESLVADIGGFMLAEELPIRRTSLFYVGYATPIEDAVAESVIEAQMHTRQIASKEEIEEKTEEEIKEKTEKEERKRKSQMIYYVEVASTVYGISFFLDVSNIGKTSMIRKEDVVDNAEKLRRVKTALLALSLTFGAQQFGAKRSRFNPILSVESLVGVVSHPVPIAPVPPQKKRYIEETIKKVEKTADLMKNLELEFWKDVIVYGEKVEGVKSTETPEEFFKELTRIVLSRLGAEGP</sequence>
<reference evidence="4 5" key="2">
    <citation type="journal article" date="2014" name="Extremophiles">
        <title>Analysis of the complete genome of Fervidococcus fontis confirms the distinct phylogenetic position of the order Fervidicoccales and suggests its environmental function.</title>
        <authorList>
            <person name="Lebedinsky A.V."/>
            <person name="Mardanov A.V."/>
            <person name="Kublanov I.V."/>
            <person name="Gumerov V.M."/>
            <person name="Beletsky A.V."/>
            <person name="Perevalova A.A."/>
            <person name="Bidzhieva S.Kh."/>
            <person name="Bonch-Osmolovskaya E.A."/>
            <person name="Skryabin K.G."/>
            <person name="Ravin N.V."/>
        </authorList>
    </citation>
    <scope>NUCLEOTIDE SEQUENCE [LARGE SCALE GENOMIC DNA]</scope>
    <source>
        <strain evidence="5">DSM 19380 / VKM B-2539 / Kam940</strain>
    </source>
</reference>
<dbReference type="OrthoDB" id="97643at2157"/>
<dbReference type="Pfam" id="PF01905">
    <property type="entry name" value="DevR"/>
    <property type="match status" value="1"/>
</dbReference>
<feature type="coiled-coil region" evidence="3">
    <location>
        <begin position="183"/>
        <end position="210"/>
    </location>
</feature>
<dbReference type="AlphaFoldDB" id="H9ZZA0"/>
<keyword evidence="1" id="KW-0051">Antiviral defense</keyword>
<evidence type="ECO:0000256" key="3">
    <source>
        <dbReference type="SAM" id="Coils"/>
    </source>
</evidence>
<keyword evidence="3" id="KW-0175">Coiled coil</keyword>
<dbReference type="InterPro" id="IPR002764">
    <property type="entry name" value="Cas7/Cst2/DevR_sub_I-a/Apern"/>
</dbReference>
<reference evidence="5" key="1">
    <citation type="submission" date="2012-03" db="EMBL/GenBank/DDBJ databases">
        <title>Fervidicoccus fontis complete genome analysis confirms its distinct phylogenetic position and predicts its environmental function.</title>
        <authorList>
            <person name="Lebedinsky A.V."/>
            <person name="Mardanov A.V."/>
            <person name="Gumerov V.M."/>
            <person name="Beletsky A.V."/>
            <person name="Kublanov I.V."/>
            <person name="Perevalova A.A."/>
            <person name="Bonch-Osmolovskaya E.A."/>
            <person name="Ravin N.V."/>
            <person name="Skryabin K.G."/>
        </authorList>
    </citation>
    <scope>NUCLEOTIDE SEQUENCE [LARGE SCALE GENOMIC DNA]</scope>
    <source>
        <strain evidence="5">DSM 19380 / VKM B-2539 / Kam940</strain>
    </source>
</reference>